<name>A0A0D7E007_RHOPL</name>
<dbReference type="GO" id="GO:0007165">
    <property type="term" value="P:signal transduction"/>
    <property type="evidence" value="ECO:0007669"/>
    <property type="project" value="InterPro"/>
</dbReference>
<dbReference type="OrthoDB" id="9812260at2"/>
<evidence type="ECO:0000256" key="2">
    <source>
        <dbReference type="ARBA" id="ARBA00034247"/>
    </source>
</evidence>
<dbReference type="GO" id="GO:0005886">
    <property type="term" value="C:plasma membrane"/>
    <property type="evidence" value="ECO:0007669"/>
    <property type="project" value="TreeGrafter"/>
</dbReference>
<dbReference type="PATRIC" id="fig|1076.23.peg.5299"/>
<dbReference type="InterPro" id="IPR043128">
    <property type="entry name" value="Rev_trsase/Diguanyl_cyclase"/>
</dbReference>
<keyword evidence="3" id="KW-1133">Transmembrane helix</keyword>
<dbReference type="Gene3D" id="3.30.70.270">
    <property type="match status" value="1"/>
</dbReference>
<dbReference type="PROSITE" id="PS50885">
    <property type="entry name" value="HAMP"/>
    <property type="match status" value="1"/>
</dbReference>
<evidence type="ECO:0000259" key="4">
    <source>
        <dbReference type="PROSITE" id="PS50885"/>
    </source>
</evidence>
<comment type="caution">
    <text evidence="6">The sequence shown here is derived from an EMBL/GenBank/DDBJ whole genome shotgun (WGS) entry which is preliminary data.</text>
</comment>
<evidence type="ECO:0000256" key="1">
    <source>
        <dbReference type="ARBA" id="ARBA00012528"/>
    </source>
</evidence>
<dbReference type="SUPFAM" id="SSF55073">
    <property type="entry name" value="Nucleotide cyclase"/>
    <property type="match status" value="1"/>
</dbReference>
<dbReference type="CDD" id="cd06225">
    <property type="entry name" value="HAMP"/>
    <property type="match status" value="1"/>
</dbReference>
<dbReference type="EC" id="2.7.7.65" evidence="1"/>
<feature type="domain" description="GGDEF" evidence="5">
    <location>
        <begin position="440"/>
        <end position="573"/>
    </location>
</feature>
<organism evidence="6 7">
    <name type="scientific">Rhodopseudomonas palustris</name>
    <dbReference type="NCBI Taxonomy" id="1076"/>
    <lineage>
        <taxon>Bacteria</taxon>
        <taxon>Pseudomonadati</taxon>
        <taxon>Pseudomonadota</taxon>
        <taxon>Alphaproteobacteria</taxon>
        <taxon>Hyphomicrobiales</taxon>
        <taxon>Nitrobacteraceae</taxon>
        <taxon>Rhodopseudomonas</taxon>
    </lineage>
</organism>
<dbReference type="InterPro" id="IPR050469">
    <property type="entry name" value="Diguanylate_Cyclase"/>
</dbReference>
<dbReference type="InterPro" id="IPR029787">
    <property type="entry name" value="Nucleotide_cyclase"/>
</dbReference>
<accession>A0A0D7E007</accession>
<dbReference type="GO" id="GO:1902201">
    <property type="term" value="P:negative regulation of bacterial-type flagellum-dependent cell motility"/>
    <property type="evidence" value="ECO:0007669"/>
    <property type="project" value="TreeGrafter"/>
</dbReference>
<dbReference type="RefSeq" id="WP_044418828.1">
    <property type="nucleotide sequence ID" value="NZ_JXXE01000810.1"/>
</dbReference>
<dbReference type="SMART" id="SM00304">
    <property type="entry name" value="HAMP"/>
    <property type="match status" value="1"/>
</dbReference>
<sequence>MRAFWNQIATSLKTRVLVVTVFVFGLIAVPAYLAFEALTRNTVVALGTLFAEKQVLFDRYRGLEALIREVSLAETVARSPAVREWAQDESDPGKAARGLAELEQFRLSFHDKSYFFVVHASGNYYFNDAANAYQGNQLRYRVSRDNPRDGWYFKTIAAGEPCQLNVDRDDHLAVTKVWINCVLTEQGRVLGVIGTGVDLSEFIREVVALPQTGVTSMFVDRSGAIQAHRDQGMVDFHSLTKDTKTKKTIFQQVDKPADAAALAAMMKRVSAGSKAVESRFMTIGGHEFLVGVGYLDRLGWFNVTLMDLDAIIDRRLFTPVALLLIVMMTVAIGLVTILFRRVVLDRLASVESAARRVEDGDFDHIAVDPGRDEIGRLSRTLSGMARAVQDHTRGLEDLVNERTEKLRRLANIDLLTEIPNRRGFTQMFEQAMSASPLASKSPGLLLIDLDQFKDVNDRFGHLAGDRLLCETARRLERLLSGNDSCARWGGDEFVALVEDCDRDGLRRLCERMVAAMNAAPIRFDDGQDIALTVSIGACQAEAGGSIDTAIAEADAALYAAKRAGRNRFELFEPVAALDQVVKARA</sequence>
<dbReference type="GO" id="GO:0043709">
    <property type="term" value="P:cell adhesion involved in single-species biofilm formation"/>
    <property type="evidence" value="ECO:0007669"/>
    <property type="project" value="TreeGrafter"/>
</dbReference>
<gene>
    <name evidence="6" type="ORF">OO17_29170</name>
</gene>
<dbReference type="Pfam" id="PF00672">
    <property type="entry name" value="HAMP"/>
    <property type="match status" value="1"/>
</dbReference>
<dbReference type="SMART" id="SM00267">
    <property type="entry name" value="GGDEF"/>
    <property type="match status" value="1"/>
</dbReference>
<dbReference type="InterPro" id="IPR000160">
    <property type="entry name" value="GGDEF_dom"/>
</dbReference>
<dbReference type="NCBIfam" id="TIGR00254">
    <property type="entry name" value="GGDEF"/>
    <property type="match status" value="1"/>
</dbReference>
<comment type="catalytic activity">
    <reaction evidence="2">
        <text>2 GTP = 3',3'-c-di-GMP + 2 diphosphate</text>
        <dbReference type="Rhea" id="RHEA:24898"/>
        <dbReference type="ChEBI" id="CHEBI:33019"/>
        <dbReference type="ChEBI" id="CHEBI:37565"/>
        <dbReference type="ChEBI" id="CHEBI:58805"/>
        <dbReference type="EC" id="2.7.7.65"/>
    </reaction>
</comment>
<protein>
    <recommendedName>
        <fullName evidence="1">diguanylate cyclase</fullName>
        <ecNumber evidence="1">2.7.7.65</ecNumber>
    </recommendedName>
</protein>
<dbReference type="PROSITE" id="PS50887">
    <property type="entry name" value="GGDEF"/>
    <property type="match status" value="1"/>
</dbReference>
<feature type="transmembrane region" description="Helical" evidence="3">
    <location>
        <begin position="12"/>
        <end position="35"/>
    </location>
</feature>
<dbReference type="PANTHER" id="PTHR45138">
    <property type="entry name" value="REGULATORY COMPONENTS OF SENSORY TRANSDUCTION SYSTEM"/>
    <property type="match status" value="1"/>
</dbReference>
<evidence type="ECO:0000256" key="3">
    <source>
        <dbReference type="SAM" id="Phobius"/>
    </source>
</evidence>
<feature type="transmembrane region" description="Helical" evidence="3">
    <location>
        <begin position="316"/>
        <end position="339"/>
    </location>
</feature>
<dbReference type="CDD" id="cd01949">
    <property type="entry name" value="GGDEF"/>
    <property type="match status" value="1"/>
</dbReference>
<dbReference type="Proteomes" id="UP000032515">
    <property type="component" value="Unassembled WGS sequence"/>
</dbReference>
<dbReference type="InterPro" id="IPR003660">
    <property type="entry name" value="HAMP_dom"/>
</dbReference>
<feature type="domain" description="HAMP" evidence="4">
    <location>
        <begin position="341"/>
        <end position="393"/>
    </location>
</feature>
<dbReference type="EMBL" id="JXXE01000810">
    <property type="protein sequence ID" value="KIZ32992.1"/>
    <property type="molecule type" value="Genomic_DNA"/>
</dbReference>
<evidence type="ECO:0000313" key="7">
    <source>
        <dbReference type="Proteomes" id="UP000032515"/>
    </source>
</evidence>
<dbReference type="SUPFAM" id="SSF158472">
    <property type="entry name" value="HAMP domain-like"/>
    <property type="match status" value="1"/>
</dbReference>
<keyword evidence="3" id="KW-0472">Membrane</keyword>
<dbReference type="PANTHER" id="PTHR45138:SF9">
    <property type="entry name" value="DIGUANYLATE CYCLASE DGCM-RELATED"/>
    <property type="match status" value="1"/>
</dbReference>
<evidence type="ECO:0000313" key="6">
    <source>
        <dbReference type="EMBL" id="KIZ32992.1"/>
    </source>
</evidence>
<dbReference type="Gene3D" id="6.10.340.10">
    <property type="match status" value="1"/>
</dbReference>
<proteinExistence type="predicted"/>
<dbReference type="AlphaFoldDB" id="A0A0D7E007"/>
<evidence type="ECO:0000259" key="5">
    <source>
        <dbReference type="PROSITE" id="PS50887"/>
    </source>
</evidence>
<dbReference type="FunFam" id="3.30.70.270:FF:000001">
    <property type="entry name" value="Diguanylate cyclase domain protein"/>
    <property type="match status" value="1"/>
</dbReference>
<reference evidence="6 7" key="1">
    <citation type="submission" date="2014-11" db="EMBL/GenBank/DDBJ databases">
        <title>Genomics and ecophysiology of heterotrophic nitrogen fixing bacteria isolated from estuarine surface water.</title>
        <authorList>
            <person name="Bentzon-Tilia M."/>
            <person name="Severin I."/>
            <person name="Hansen L.H."/>
            <person name="Riemann L."/>
        </authorList>
    </citation>
    <scope>NUCLEOTIDE SEQUENCE [LARGE SCALE GENOMIC DNA]</scope>
    <source>
        <strain evidence="6 7">BAL398</strain>
    </source>
</reference>
<dbReference type="Pfam" id="PF00990">
    <property type="entry name" value="GGDEF"/>
    <property type="match status" value="1"/>
</dbReference>
<keyword evidence="3" id="KW-0812">Transmembrane</keyword>
<dbReference type="GO" id="GO:0052621">
    <property type="term" value="F:diguanylate cyclase activity"/>
    <property type="evidence" value="ECO:0007669"/>
    <property type="project" value="UniProtKB-EC"/>
</dbReference>